<evidence type="ECO:0000256" key="9">
    <source>
        <dbReference type="SAM" id="Phobius"/>
    </source>
</evidence>
<accession>A0ABP3FN01</accession>
<evidence type="ECO:0000256" key="1">
    <source>
        <dbReference type="ARBA" id="ARBA00000085"/>
    </source>
</evidence>
<dbReference type="PANTHER" id="PTHR24421">
    <property type="entry name" value="NITRATE/NITRITE SENSOR PROTEIN NARX-RELATED"/>
    <property type="match status" value="1"/>
</dbReference>
<evidence type="ECO:0000256" key="8">
    <source>
        <dbReference type="ARBA" id="ARBA00023012"/>
    </source>
</evidence>
<keyword evidence="4" id="KW-0808">Transferase</keyword>
<feature type="transmembrane region" description="Helical" evidence="9">
    <location>
        <begin position="72"/>
        <end position="93"/>
    </location>
</feature>
<evidence type="ECO:0000256" key="6">
    <source>
        <dbReference type="ARBA" id="ARBA00022777"/>
    </source>
</evidence>
<dbReference type="InterPro" id="IPR050482">
    <property type="entry name" value="Sensor_HK_TwoCompSys"/>
</dbReference>
<dbReference type="EMBL" id="BAAADJ010000010">
    <property type="protein sequence ID" value="GAA0321725.1"/>
    <property type="molecule type" value="Genomic_DNA"/>
</dbReference>
<dbReference type="SUPFAM" id="SSF55874">
    <property type="entry name" value="ATPase domain of HSP90 chaperone/DNA topoisomerase II/histidine kinase"/>
    <property type="match status" value="1"/>
</dbReference>
<comment type="catalytic activity">
    <reaction evidence="1">
        <text>ATP + protein L-histidine = ADP + protein N-phospho-L-histidine.</text>
        <dbReference type="EC" id="2.7.13.3"/>
    </reaction>
</comment>
<feature type="transmembrane region" description="Helical" evidence="9">
    <location>
        <begin position="144"/>
        <end position="161"/>
    </location>
</feature>
<dbReference type="RefSeq" id="WP_343796965.1">
    <property type="nucleotide sequence ID" value="NZ_BAAADJ010000010.1"/>
</dbReference>
<evidence type="ECO:0000313" key="13">
    <source>
        <dbReference type="Proteomes" id="UP001500782"/>
    </source>
</evidence>
<keyword evidence="8" id="KW-0902">Two-component regulatory system</keyword>
<dbReference type="InterPro" id="IPR011712">
    <property type="entry name" value="Sig_transdc_His_kin_sub3_dim/P"/>
</dbReference>
<reference evidence="13" key="1">
    <citation type="journal article" date="2019" name="Int. J. Syst. Evol. Microbiol.">
        <title>The Global Catalogue of Microorganisms (GCM) 10K type strain sequencing project: providing services to taxonomists for standard genome sequencing and annotation.</title>
        <authorList>
            <consortium name="The Broad Institute Genomics Platform"/>
            <consortium name="The Broad Institute Genome Sequencing Center for Infectious Disease"/>
            <person name="Wu L."/>
            <person name="Ma J."/>
        </authorList>
    </citation>
    <scope>NUCLEOTIDE SEQUENCE [LARGE SCALE GENOMIC DNA]</scope>
    <source>
        <strain evidence="13">JCM 9731</strain>
    </source>
</reference>
<dbReference type="PANTHER" id="PTHR24421:SF10">
    <property type="entry name" value="NITRATE_NITRITE SENSOR PROTEIN NARQ"/>
    <property type="match status" value="1"/>
</dbReference>
<dbReference type="Gene3D" id="3.30.565.10">
    <property type="entry name" value="Histidine kinase-like ATPase, C-terminal domain"/>
    <property type="match status" value="1"/>
</dbReference>
<evidence type="ECO:0000259" key="10">
    <source>
        <dbReference type="Pfam" id="PF02518"/>
    </source>
</evidence>
<evidence type="ECO:0000256" key="5">
    <source>
        <dbReference type="ARBA" id="ARBA00022741"/>
    </source>
</evidence>
<protein>
    <recommendedName>
        <fullName evidence="2">histidine kinase</fullName>
        <ecNumber evidence="2">2.7.13.3</ecNumber>
    </recommendedName>
</protein>
<keyword evidence="9" id="KW-0812">Transmembrane</keyword>
<dbReference type="CDD" id="cd16917">
    <property type="entry name" value="HATPase_UhpB-NarQ-NarX-like"/>
    <property type="match status" value="1"/>
</dbReference>
<dbReference type="Proteomes" id="UP001500782">
    <property type="component" value="Unassembled WGS sequence"/>
</dbReference>
<evidence type="ECO:0000259" key="11">
    <source>
        <dbReference type="Pfam" id="PF07730"/>
    </source>
</evidence>
<dbReference type="Pfam" id="PF07730">
    <property type="entry name" value="HisKA_3"/>
    <property type="match status" value="1"/>
</dbReference>
<dbReference type="EC" id="2.7.13.3" evidence="2"/>
<dbReference type="InterPro" id="IPR036890">
    <property type="entry name" value="HATPase_C_sf"/>
</dbReference>
<comment type="caution">
    <text evidence="12">The sequence shown here is derived from an EMBL/GenBank/DDBJ whole genome shotgun (WGS) entry which is preliminary data.</text>
</comment>
<keyword evidence="6" id="KW-0418">Kinase</keyword>
<feature type="domain" description="Signal transduction histidine kinase subgroup 3 dimerisation and phosphoacceptor" evidence="11">
    <location>
        <begin position="203"/>
        <end position="269"/>
    </location>
</feature>
<dbReference type="Gene3D" id="1.20.5.1930">
    <property type="match status" value="1"/>
</dbReference>
<name>A0ABP3FN01_9BACI</name>
<dbReference type="InterPro" id="IPR003594">
    <property type="entry name" value="HATPase_dom"/>
</dbReference>
<sequence>MSKIDKDWHGIDWFIFFLRLFWYVNGLIYFYLEPEKLSGLPYTYFVAILTLCYVGPQVFWRPNYVNRTFYPVAELVLTGGSTIILSVFFHIHLTNSTILMSALMIGYLVTKKTSLWTIPTFAILIPTTRYWAMEKDLFDFFMQYIDVLIFCSIGLGFNLLMQSKKRTSRLLDENLQQYKLIQKQNQVLEQYAEQIEQVTLLEERNRMARDLHDTIGHHFTSVTVGLDAVSYLIDANPEKAKEKINTLARVAREGLDEIRNSIHQIAPSENDEPLSKHLHKITKVFSENTGTLTQFGLEGKEDLVSPQIRLTLVRCLQEAITNAKRHGNASEVNVLLQYREDVICLRIENNGEKMETIHPGFGLIAMQDRIEALRGTLEIKNNEGKGMVLTCMIPKVGSVNHG</sequence>
<evidence type="ECO:0000256" key="7">
    <source>
        <dbReference type="ARBA" id="ARBA00022840"/>
    </source>
</evidence>
<keyword evidence="7" id="KW-0067">ATP-binding</keyword>
<organism evidence="12 13">
    <name type="scientific">Bacillus carboniphilus</name>
    <dbReference type="NCBI Taxonomy" id="86663"/>
    <lineage>
        <taxon>Bacteria</taxon>
        <taxon>Bacillati</taxon>
        <taxon>Bacillota</taxon>
        <taxon>Bacilli</taxon>
        <taxon>Bacillales</taxon>
        <taxon>Bacillaceae</taxon>
        <taxon>Bacillus</taxon>
    </lineage>
</organism>
<evidence type="ECO:0000256" key="3">
    <source>
        <dbReference type="ARBA" id="ARBA00022553"/>
    </source>
</evidence>
<feature type="transmembrane region" description="Helical" evidence="9">
    <location>
        <begin position="39"/>
        <end position="60"/>
    </location>
</feature>
<feature type="transmembrane region" description="Helical" evidence="9">
    <location>
        <begin position="13"/>
        <end position="32"/>
    </location>
</feature>
<feature type="transmembrane region" description="Helical" evidence="9">
    <location>
        <begin position="114"/>
        <end position="132"/>
    </location>
</feature>
<evidence type="ECO:0000256" key="2">
    <source>
        <dbReference type="ARBA" id="ARBA00012438"/>
    </source>
</evidence>
<keyword evidence="3" id="KW-0597">Phosphoprotein</keyword>
<keyword evidence="9" id="KW-1133">Transmembrane helix</keyword>
<feature type="domain" description="Histidine kinase/HSP90-like ATPase" evidence="10">
    <location>
        <begin position="310"/>
        <end position="395"/>
    </location>
</feature>
<gene>
    <name evidence="12" type="ORF">GCM10008967_10280</name>
</gene>
<keyword evidence="13" id="KW-1185">Reference proteome</keyword>
<keyword evidence="5" id="KW-0547">Nucleotide-binding</keyword>
<dbReference type="Pfam" id="PF02518">
    <property type="entry name" value="HATPase_c"/>
    <property type="match status" value="1"/>
</dbReference>
<keyword evidence="9" id="KW-0472">Membrane</keyword>
<evidence type="ECO:0000313" key="12">
    <source>
        <dbReference type="EMBL" id="GAA0321725.1"/>
    </source>
</evidence>
<evidence type="ECO:0000256" key="4">
    <source>
        <dbReference type="ARBA" id="ARBA00022679"/>
    </source>
</evidence>
<proteinExistence type="predicted"/>